<name>A0A2R6WFH5_MARPO</name>
<dbReference type="Proteomes" id="UP000244005">
    <property type="component" value="Unassembled WGS sequence"/>
</dbReference>
<dbReference type="EMBL" id="KZ772769">
    <property type="protein sequence ID" value="PTQ32597.1"/>
    <property type="molecule type" value="Genomic_DNA"/>
</dbReference>
<keyword evidence="3" id="KW-1185">Reference proteome</keyword>
<proteinExistence type="predicted"/>
<accession>A0A2R6WFH5</accession>
<sequence>MSAMPRPMPLHMDRHGMWSHHYIAEHARAGSQPASGELSDENLPVHTMMRAELKDGRLSEARESCNKQTRNRFTRHEKVVQRERERDLGQRRCL</sequence>
<feature type="compositionally biased region" description="Basic and acidic residues" evidence="1">
    <location>
        <begin position="56"/>
        <end position="65"/>
    </location>
</feature>
<evidence type="ECO:0000256" key="1">
    <source>
        <dbReference type="SAM" id="MobiDB-lite"/>
    </source>
</evidence>
<feature type="region of interest" description="Disordered" evidence="1">
    <location>
        <begin position="56"/>
        <end position="94"/>
    </location>
</feature>
<evidence type="ECO:0000313" key="3">
    <source>
        <dbReference type="Proteomes" id="UP000244005"/>
    </source>
</evidence>
<gene>
    <name evidence="2" type="ORF">MARPO_0097s0071</name>
</gene>
<dbReference type="AlphaFoldDB" id="A0A2R6WFH5"/>
<reference evidence="3" key="1">
    <citation type="journal article" date="2017" name="Cell">
        <title>Insights into land plant evolution garnered from the Marchantia polymorpha genome.</title>
        <authorList>
            <person name="Bowman J.L."/>
            <person name="Kohchi T."/>
            <person name="Yamato K.T."/>
            <person name="Jenkins J."/>
            <person name="Shu S."/>
            <person name="Ishizaki K."/>
            <person name="Yamaoka S."/>
            <person name="Nishihama R."/>
            <person name="Nakamura Y."/>
            <person name="Berger F."/>
            <person name="Adam C."/>
            <person name="Aki S.S."/>
            <person name="Althoff F."/>
            <person name="Araki T."/>
            <person name="Arteaga-Vazquez M.A."/>
            <person name="Balasubrmanian S."/>
            <person name="Barry K."/>
            <person name="Bauer D."/>
            <person name="Boehm C.R."/>
            <person name="Briginshaw L."/>
            <person name="Caballero-Perez J."/>
            <person name="Catarino B."/>
            <person name="Chen F."/>
            <person name="Chiyoda S."/>
            <person name="Chovatia M."/>
            <person name="Davies K.M."/>
            <person name="Delmans M."/>
            <person name="Demura T."/>
            <person name="Dierschke T."/>
            <person name="Dolan L."/>
            <person name="Dorantes-Acosta A.E."/>
            <person name="Eklund D.M."/>
            <person name="Florent S.N."/>
            <person name="Flores-Sandoval E."/>
            <person name="Fujiyama A."/>
            <person name="Fukuzawa H."/>
            <person name="Galik B."/>
            <person name="Grimanelli D."/>
            <person name="Grimwood J."/>
            <person name="Grossniklaus U."/>
            <person name="Hamada T."/>
            <person name="Haseloff J."/>
            <person name="Hetherington A.J."/>
            <person name="Higo A."/>
            <person name="Hirakawa Y."/>
            <person name="Hundley H.N."/>
            <person name="Ikeda Y."/>
            <person name="Inoue K."/>
            <person name="Inoue S.I."/>
            <person name="Ishida S."/>
            <person name="Jia Q."/>
            <person name="Kakita M."/>
            <person name="Kanazawa T."/>
            <person name="Kawai Y."/>
            <person name="Kawashima T."/>
            <person name="Kennedy M."/>
            <person name="Kinose K."/>
            <person name="Kinoshita T."/>
            <person name="Kohara Y."/>
            <person name="Koide E."/>
            <person name="Komatsu K."/>
            <person name="Kopischke S."/>
            <person name="Kubo M."/>
            <person name="Kyozuka J."/>
            <person name="Lagercrantz U."/>
            <person name="Lin S.S."/>
            <person name="Lindquist E."/>
            <person name="Lipzen A.M."/>
            <person name="Lu C.W."/>
            <person name="De Luna E."/>
            <person name="Martienssen R.A."/>
            <person name="Minamino N."/>
            <person name="Mizutani M."/>
            <person name="Mizutani M."/>
            <person name="Mochizuki N."/>
            <person name="Monte I."/>
            <person name="Mosher R."/>
            <person name="Nagasaki H."/>
            <person name="Nakagami H."/>
            <person name="Naramoto S."/>
            <person name="Nishitani K."/>
            <person name="Ohtani M."/>
            <person name="Okamoto T."/>
            <person name="Okumura M."/>
            <person name="Phillips J."/>
            <person name="Pollak B."/>
            <person name="Reinders A."/>
            <person name="Rovekamp M."/>
            <person name="Sano R."/>
            <person name="Sawa S."/>
            <person name="Schmid M.W."/>
            <person name="Shirakawa M."/>
            <person name="Solano R."/>
            <person name="Spunde A."/>
            <person name="Suetsugu N."/>
            <person name="Sugano S."/>
            <person name="Sugiyama A."/>
            <person name="Sun R."/>
            <person name="Suzuki Y."/>
            <person name="Takenaka M."/>
            <person name="Takezawa D."/>
            <person name="Tomogane H."/>
            <person name="Tsuzuki M."/>
            <person name="Ueda T."/>
            <person name="Umeda M."/>
            <person name="Ward J.M."/>
            <person name="Watanabe Y."/>
            <person name="Yazaki K."/>
            <person name="Yokoyama R."/>
            <person name="Yoshitake Y."/>
            <person name="Yotsui I."/>
            <person name="Zachgo S."/>
            <person name="Schmutz J."/>
        </authorList>
    </citation>
    <scope>NUCLEOTIDE SEQUENCE [LARGE SCALE GENOMIC DNA]</scope>
    <source>
        <strain evidence="3">Tak-1</strain>
    </source>
</reference>
<evidence type="ECO:0000313" key="2">
    <source>
        <dbReference type="EMBL" id="PTQ32597.1"/>
    </source>
</evidence>
<feature type="compositionally biased region" description="Basic and acidic residues" evidence="1">
    <location>
        <begin position="74"/>
        <end position="94"/>
    </location>
</feature>
<organism evidence="2 3">
    <name type="scientific">Marchantia polymorpha</name>
    <name type="common">Common liverwort</name>
    <name type="synonym">Marchantia aquatica</name>
    <dbReference type="NCBI Taxonomy" id="3197"/>
    <lineage>
        <taxon>Eukaryota</taxon>
        <taxon>Viridiplantae</taxon>
        <taxon>Streptophyta</taxon>
        <taxon>Embryophyta</taxon>
        <taxon>Marchantiophyta</taxon>
        <taxon>Marchantiopsida</taxon>
        <taxon>Marchantiidae</taxon>
        <taxon>Marchantiales</taxon>
        <taxon>Marchantiaceae</taxon>
        <taxon>Marchantia</taxon>
    </lineage>
</organism>
<protein>
    <submittedName>
        <fullName evidence="2">Uncharacterized protein</fullName>
    </submittedName>
</protein>
<dbReference type="Gramene" id="Mp6g05710.1">
    <property type="protein sequence ID" value="Mp6g05710.1.cds"/>
    <property type="gene ID" value="Mp6g05710"/>
</dbReference>